<evidence type="ECO:0000256" key="2">
    <source>
        <dbReference type="ARBA" id="ARBA00023125"/>
    </source>
</evidence>
<evidence type="ECO:0000313" key="6">
    <source>
        <dbReference type="Proteomes" id="UP000270219"/>
    </source>
</evidence>
<keyword evidence="2" id="KW-0238">DNA-binding</keyword>
<feature type="domain" description="HTH marR-type" evidence="4">
    <location>
        <begin position="30"/>
        <end position="129"/>
    </location>
</feature>
<dbReference type="PANTHER" id="PTHR35790:SF4">
    <property type="entry name" value="HTH-TYPE TRANSCRIPTIONAL REGULATOR PCHR"/>
    <property type="match status" value="1"/>
</dbReference>
<reference evidence="5 6" key="1">
    <citation type="submission" date="2018-10" db="EMBL/GenBank/DDBJ databases">
        <title>Oceanobacillus sp. YLB-02 draft genome.</title>
        <authorList>
            <person name="Yu L."/>
        </authorList>
    </citation>
    <scope>NUCLEOTIDE SEQUENCE [LARGE SCALE GENOMIC DNA]</scope>
    <source>
        <strain evidence="5 6">YLB-02</strain>
    </source>
</reference>
<keyword evidence="1" id="KW-0805">Transcription regulation</keyword>
<name>A0A498DBP8_9BACI</name>
<dbReference type="AlphaFoldDB" id="A0A498DBP8"/>
<dbReference type="InterPro" id="IPR036388">
    <property type="entry name" value="WH-like_DNA-bd_sf"/>
</dbReference>
<evidence type="ECO:0000259" key="4">
    <source>
        <dbReference type="SMART" id="SM00347"/>
    </source>
</evidence>
<protein>
    <submittedName>
        <fullName evidence="5">MarR family transcriptional regulator</fullName>
    </submittedName>
</protein>
<dbReference type="EMBL" id="RCHR01000003">
    <property type="protein sequence ID" value="RLL45460.1"/>
    <property type="molecule type" value="Genomic_DNA"/>
</dbReference>
<evidence type="ECO:0000313" key="5">
    <source>
        <dbReference type="EMBL" id="RLL45460.1"/>
    </source>
</evidence>
<dbReference type="InterPro" id="IPR052067">
    <property type="entry name" value="Metal_resp_HTH_trans_reg"/>
</dbReference>
<comment type="caution">
    <text evidence="5">The sequence shown here is derived from an EMBL/GenBank/DDBJ whole genome shotgun (WGS) entry which is preliminary data.</text>
</comment>
<organism evidence="5 6">
    <name type="scientific">Oceanobacillus piezotolerans</name>
    <dbReference type="NCBI Taxonomy" id="2448030"/>
    <lineage>
        <taxon>Bacteria</taxon>
        <taxon>Bacillati</taxon>
        <taxon>Bacillota</taxon>
        <taxon>Bacilli</taxon>
        <taxon>Bacillales</taxon>
        <taxon>Bacillaceae</taxon>
        <taxon>Oceanobacillus</taxon>
    </lineage>
</organism>
<gene>
    <name evidence="5" type="ORF">D8M04_11475</name>
</gene>
<dbReference type="PANTHER" id="PTHR35790">
    <property type="entry name" value="HTH-TYPE TRANSCRIPTIONAL REGULATOR PCHR"/>
    <property type="match status" value="1"/>
</dbReference>
<proteinExistence type="predicted"/>
<dbReference type="InterPro" id="IPR000835">
    <property type="entry name" value="HTH_MarR-typ"/>
</dbReference>
<dbReference type="RefSeq" id="WP_121523046.1">
    <property type="nucleotide sequence ID" value="NZ_RCHR01000003.1"/>
</dbReference>
<dbReference type="Proteomes" id="UP000270219">
    <property type="component" value="Unassembled WGS sequence"/>
</dbReference>
<dbReference type="SMART" id="SM00347">
    <property type="entry name" value="HTH_MARR"/>
    <property type="match status" value="1"/>
</dbReference>
<dbReference type="GO" id="GO:0003700">
    <property type="term" value="F:DNA-binding transcription factor activity"/>
    <property type="evidence" value="ECO:0007669"/>
    <property type="project" value="InterPro"/>
</dbReference>
<dbReference type="Gene3D" id="1.10.10.10">
    <property type="entry name" value="Winged helix-like DNA-binding domain superfamily/Winged helix DNA-binding domain"/>
    <property type="match status" value="1"/>
</dbReference>
<dbReference type="GO" id="GO:0003677">
    <property type="term" value="F:DNA binding"/>
    <property type="evidence" value="ECO:0007669"/>
    <property type="project" value="UniProtKB-KW"/>
</dbReference>
<dbReference type="SUPFAM" id="SSF46785">
    <property type="entry name" value="Winged helix' DNA-binding domain"/>
    <property type="match status" value="1"/>
</dbReference>
<evidence type="ECO:0000256" key="1">
    <source>
        <dbReference type="ARBA" id="ARBA00023015"/>
    </source>
</evidence>
<keyword evidence="3" id="KW-0804">Transcription</keyword>
<dbReference type="InterPro" id="IPR036390">
    <property type="entry name" value="WH_DNA-bd_sf"/>
</dbReference>
<evidence type="ECO:0000256" key="3">
    <source>
        <dbReference type="ARBA" id="ARBA00023163"/>
    </source>
</evidence>
<accession>A0A498DBP8</accession>
<sequence>MDSEWRDLDLIDLLSERHLYLRRIAEKKWNDNSNIYLANSEWFILARVYKKQPTIAHVAKQVDISRQATHKFIKQLQAKGLVEVFNVENNKKHKYLRLTKFGEECYEKNMSLKAELENKIMEHIGEDNVKKIKSVLQMDWGI</sequence>
<keyword evidence="6" id="KW-1185">Reference proteome</keyword>
<dbReference type="OrthoDB" id="2404954at2"/>